<gene>
    <name evidence="1" type="ORF">IPP15_13870</name>
</gene>
<dbReference type="Proteomes" id="UP000808337">
    <property type="component" value="Unassembled WGS sequence"/>
</dbReference>
<evidence type="ECO:0000313" key="2">
    <source>
        <dbReference type="Proteomes" id="UP000808337"/>
    </source>
</evidence>
<dbReference type="EMBL" id="JADKGY010000020">
    <property type="protein sequence ID" value="MBK9983450.1"/>
    <property type="molecule type" value="Genomic_DNA"/>
</dbReference>
<name>A0A9D7SXF8_9BACT</name>
<dbReference type="Gene3D" id="2.60.40.10">
    <property type="entry name" value="Immunoglobulins"/>
    <property type="match status" value="1"/>
</dbReference>
<organism evidence="1 2">
    <name type="scientific">Candidatus Opimibacter skivensis</name>
    <dbReference type="NCBI Taxonomy" id="2982028"/>
    <lineage>
        <taxon>Bacteria</taxon>
        <taxon>Pseudomonadati</taxon>
        <taxon>Bacteroidota</taxon>
        <taxon>Saprospiria</taxon>
        <taxon>Saprospirales</taxon>
        <taxon>Saprospiraceae</taxon>
        <taxon>Candidatus Opimibacter</taxon>
    </lineage>
</organism>
<dbReference type="AlphaFoldDB" id="A0A9D7SXF8"/>
<evidence type="ECO:0000313" key="1">
    <source>
        <dbReference type="EMBL" id="MBK9983450.1"/>
    </source>
</evidence>
<sequence length="563" mass="60250">MKSFFTILLIAFPRHLLRHGRTLVALGLLIAYCLLPSESLAQSNNCLGAIVVCSDDNINLNPIGPGIDDFANPNNIPGCLIDLEKNSSWFYFEIDPNAPPSLILGFVILPNGGFGEDYDWALYGPDVRCNNLGAPLRCSSSSAFCDFCPETGMGNGTTDVSEGPGSGDGFVMALIVEPGQGFFLLIDNWQGSHKGFKLTWTGTAAPFLNCNVVVPCGILASAGPDINTCGGEKPVISLHGSSTNNHGTETYSWSGTNGGTGFLSDPNNPNADIHLPSDFTGAITYTLTVEEDSCKSKDNLTIVVSAPEAIINPAGPFCESALPQILSASPAGGIWGSAVTGNIFDPIALGPGIHTVTYTATDSQHCVNTDSINIEVFMDSGITIGLGQDISLSLGETTTTEANTNFSPAQIDTIIWSPQDDITCLDPKCLSVLLHPINDVTLTATVFDINGCTGRDELQITVTKDRRVFIPTVFSPNHDGINDIFTIAADQRQITRIKKFEIYNRWGAIVHHAVDFLPDDLNFGWTGVDDNGIINHGVYVYLAEIEFIDGVSVRYMGDVTVIQ</sequence>
<comment type="caution">
    <text evidence="1">The sequence shown here is derived from an EMBL/GenBank/DDBJ whole genome shotgun (WGS) entry which is preliminary data.</text>
</comment>
<dbReference type="Pfam" id="PF13585">
    <property type="entry name" value="CHU_C"/>
    <property type="match status" value="1"/>
</dbReference>
<dbReference type="InterPro" id="IPR013783">
    <property type="entry name" value="Ig-like_fold"/>
</dbReference>
<protein>
    <submittedName>
        <fullName evidence="1">Gliding motility-associated C-terminal domain-containing protein</fullName>
    </submittedName>
</protein>
<reference evidence="1 2" key="1">
    <citation type="submission" date="2020-10" db="EMBL/GenBank/DDBJ databases">
        <title>Connecting structure to function with the recovery of over 1000 high-quality activated sludge metagenome-assembled genomes encoding full-length rRNA genes using long-read sequencing.</title>
        <authorList>
            <person name="Singleton C.M."/>
            <person name="Petriglieri F."/>
            <person name="Kristensen J.M."/>
            <person name="Kirkegaard R.H."/>
            <person name="Michaelsen T.Y."/>
            <person name="Andersen M.H."/>
            <person name="Karst S.M."/>
            <person name="Dueholm M.S."/>
            <person name="Nielsen P.H."/>
            <person name="Albertsen M."/>
        </authorList>
    </citation>
    <scope>NUCLEOTIDE SEQUENCE [LARGE SCALE GENOMIC DNA]</scope>
    <source>
        <strain evidence="1">Ribe_18-Q3-R11-54_MAXAC.273</strain>
    </source>
</reference>
<proteinExistence type="predicted"/>
<accession>A0A9D7SXF8</accession>